<comment type="caution">
    <text evidence="2">The sequence shown here is derived from an EMBL/GenBank/DDBJ whole genome shotgun (WGS) entry which is preliminary data.</text>
</comment>
<name>A0A8J1XUY7_OWEFU</name>
<evidence type="ECO:0000256" key="1">
    <source>
        <dbReference type="SAM" id="MobiDB-lite"/>
    </source>
</evidence>
<feature type="region of interest" description="Disordered" evidence="1">
    <location>
        <begin position="1"/>
        <end position="109"/>
    </location>
</feature>
<gene>
    <name evidence="2" type="ORF">OFUS_LOCUS12950</name>
</gene>
<evidence type="ECO:0000313" key="2">
    <source>
        <dbReference type="EMBL" id="CAH1787195.1"/>
    </source>
</evidence>
<dbReference type="AlphaFoldDB" id="A0A8J1XUY7"/>
<organism evidence="2 3">
    <name type="scientific">Owenia fusiformis</name>
    <name type="common">Polychaete worm</name>
    <dbReference type="NCBI Taxonomy" id="6347"/>
    <lineage>
        <taxon>Eukaryota</taxon>
        <taxon>Metazoa</taxon>
        <taxon>Spiralia</taxon>
        <taxon>Lophotrochozoa</taxon>
        <taxon>Annelida</taxon>
        <taxon>Polychaeta</taxon>
        <taxon>Sedentaria</taxon>
        <taxon>Canalipalpata</taxon>
        <taxon>Sabellida</taxon>
        <taxon>Oweniida</taxon>
        <taxon>Oweniidae</taxon>
        <taxon>Owenia</taxon>
    </lineage>
</organism>
<dbReference type="Proteomes" id="UP000749559">
    <property type="component" value="Unassembled WGS sequence"/>
</dbReference>
<dbReference type="SUPFAM" id="SSF50044">
    <property type="entry name" value="SH3-domain"/>
    <property type="match status" value="1"/>
</dbReference>
<protein>
    <submittedName>
        <fullName evidence="2">Uncharacterized protein</fullName>
    </submittedName>
</protein>
<reference evidence="2" key="1">
    <citation type="submission" date="2022-03" db="EMBL/GenBank/DDBJ databases">
        <authorList>
            <person name="Martin C."/>
        </authorList>
    </citation>
    <scope>NUCLEOTIDE SEQUENCE</scope>
</reference>
<feature type="compositionally biased region" description="Polar residues" evidence="1">
    <location>
        <begin position="50"/>
        <end position="59"/>
    </location>
</feature>
<feature type="compositionally biased region" description="Polar residues" evidence="1">
    <location>
        <begin position="69"/>
        <end position="80"/>
    </location>
</feature>
<keyword evidence="3" id="KW-1185">Reference proteome</keyword>
<feature type="compositionally biased region" description="Polar residues" evidence="1">
    <location>
        <begin position="13"/>
        <end position="29"/>
    </location>
</feature>
<accession>A0A8J1XUY7</accession>
<feature type="non-terminal residue" evidence="2">
    <location>
        <position position="1"/>
    </location>
</feature>
<sequence length="189" mass="21176">NGVNKRGKGGATKRQTSSSSWYVEENQPISEPPQSNPAEQTNGDKYALKSSGSIDSYSNPEPAKRKNKSTPTETIQNPDNEYNYGKENVHEATPVYDTPKTSNYDSPVYSDADMRYETHSSSSTHRVESTHYVTNHYDDEEGTYANIQLTKGAGVAVRAIFDYYSQEEDELTLKEGKTKLLISCKRFPL</sequence>
<evidence type="ECO:0000313" key="3">
    <source>
        <dbReference type="Proteomes" id="UP000749559"/>
    </source>
</evidence>
<dbReference type="InterPro" id="IPR036028">
    <property type="entry name" value="SH3-like_dom_sf"/>
</dbReference>
<proteinExistence type="predicted"/>
<dbReference type="EMBL" id="CAIIXF020000006">
    <property type="protein sequence ID" value="CAH1787195.1"/>
    <property type="molecule type" value="Genomic_DNA"/>
</dbReference>